<keyword evidence="5" id="KW-0862">Zinc</keyword>
<dbReference type="PROSITE" id="PS00028">
    <property type="entry name" value="ZINC_FINGER_C2H2_1"/>
    <property type="match status" value="3"/>
</dbReference>
<dbReference type="PROSITE" id="PS50157">
    <property type="entry name" value="ZINC_FINGER_C2H2_2"/>
    <property type="match status" value="3"/>
</dbReference>
<evidence type="ECO:0000259" key="9">
    <source>
        <dbReference type="PROSITE" id="PS50157"/>
    </source>
</evidence>
<feature type="domain" description="C2H2-type" evidence="9">
    <location>
        <begin position="351"/>
        <end position="379"/>
    </location>
</feature>
<evidence type="ECO:0000256" key="2">
    <source>
        <dbReference type="ARBA" id="ARBA00022723"/>
    </source>
</evidence>
<comment type="subcellular location">
    <subcellularLocation>
        <location evidence="1">Nucleus</location>
    </subcellularLocation>
</comment>
<keyword evidence="4 7" id="KW-0863">Zinc-finger</keyword>
<feature type="region of interest" description="Disordered" evidence="8">
    <location>
        <begin position="44"/>
        <end position="68"/>
    </location>
</feature>
<evidence type="ECO:0000256" key="8">
    <source>
        <dbReference type="SAM" id="MobiDB-lite"/>
    </source>
</evidence>
<gene>
    <name evidence="10" type="ORF">MUCCIDRAFT_108006</name>
</gene>
<dbReference type="Pfam" id="PF12874">
    <property type="entry name" value="zf-met"/>
    <property type="match status" value="3"/>
</dbReference>
<evidence type="ECO:0000256" key="7">
    <source>
        <dbReference type="PROSITE-ProRule" id="PRU00042"/>
    </source>
</evidence>
<proteinExistence type="predicted"/>
<dbReference type="PANTHER" id="PTHR24406">
    <property type="entry name" value="TRANSCRIPTIONAL REPRESSOR CTCFL-RELATED"/>
    <property type="match status" value="1"/>
</dbReference>
<evidence type="ECO:0000256" key="5">
    <source>
        <dbReference type="ARBA" id="ARBA00022833"/>
    </source>
</evidence>
<accession>A0A168M011</accession>
<dbReference type="Gene3D" id="3.30.160.60">
    <property type="entry name" value="Classic Zinc Finger"/>
    <property type="match status" value="2"/>
</dbReference>
<dbReference type="InterPro" id="IPR013087">
    <property type="entry name" value="Znf_C2H2_type"/>
</dbReference>
<keyword evidence="11" id="KW-1185">Reference proteome</keyword>
<keyword evidence="6" id="KW-0539">Nucleus</keyword>
<dbReference type="GO" id="GO:0003676">
    <property type="term" value="F:nucleic acid binding"/>
    <property type="evidence" value="ECO:0007669"/>
    <property type="project" value="InterPro"/>
</dbReference>
<dbReference type="VEuPathDB" id="FungiDB:MUCCIDRAFT_108006"/>
<evidence type="ECO:0000256" key="3">
    <source>
        <dbReference type="ARBA" id="ARBA00022737"/>
    </source>
</evidence>
<organism evidence="10 11">
    <name type="scientific">Mucor lusitanicus CBS 277.49</name>
    <dbReference type="NCBI Taxonomy" id="747725"/>
    <lineage>
        <taxon>Eukaryota</taxon>
        <taxon>Fungi</taxon>
        <taxon>Fungi incertae sedis</taxon>
        <taxon>Mucoromycota</taxon>
        <taxon>Mucoromycotina</taxon>
        <taxon>Mucoromycetes</taxon>
        <taxon>Mucorales</taxon>
        <taxon>Mucorineae</taxon>
        <taxon>Mucoraceae</taxon>
        <taxon>Mucor</taxon>
    </lineage>
</organism>
<feature type="domain" description="C2H2-type" evidence="9">
    <location>
        <begin position="219"/>
        <end position="247"/>
    </location>
</feature>
<dbReference type="EMBL" id="AMYB01000003">
    <property type="protein sequence ID" value="OAD04187.1"/>
    <property type="molecule type" value="Genomic_DNA"/>
</dbReference>
<sequence length="461" mass="53961">MKFENECKRVNTTTRTSSQPLFTTFRLSPVFNGYKYTQDKEDIGSLEEGDSNNPTTTSASSVAQQQNESDDLDNIFIKVETPEKYRKLSHVELIDEEYYHYCNLCNSKMPSLESVLDHFEAAHDMNQFRSSSFKHIEVEPDHLIFTHHIMFKPTQQTLHSSNVNDMNNDQTLRCPLCKTSHESKQTYDQHLTQHHNVNLSRISMTSNINALPDWNSSDLYCPSCNATFNTKKAFKFHCRNIHCMKSPGKFPNKGQPDINDPEHHCRVCSVTFKSRKVYRHHCRYAHDVELRKTFAHPDLTPDVSNPDHYCQTCDRFYSSKSSYRKHLLHVHHMSLQSSNANVEPDVNDPNFYCRSCDKTMRSKYGFKRHLSLIHSLNKRGVRRSARHKNKPDVNDPNHYYRVCKKTYASKYSYRSHVRNQHGIKLRQKQDQVLLPDPLDPDFYCRVSSWIILLQTQMLTLT</sequence>
<dbReference type="Proteomes" id="UP000077051">
    <property type="component" value="Unassembled WGS sequence"/>
</dbReference>
<dbReference type="AlphaFoldDB" id="A0A168M011"/>
<keyword evidence="3" id="KW-0677">Repeat</keyword>
<feature type="domain" description="C2H2-type" evidence="9">
    <location>
        <begin position="308"/>
        <end position="331"/>
    </location>
</feature>
<dbReference type="SMART" id="SM00451">
    <property type="entry name" value="ZnF_U1"/>
    <property type="match status" value="3"/>
</dbReference>
<name>A0A168M011_MUCCL</name>
<evidence type="ECO:0000256" key="4">
    <source>
        <dbReference type="ARBA" id="ARBA00022771"/>
    </source>
</evidence>
<dbReference type="GO" id="GO:0008270">
    <property type="term" value="F:zinc ion binding"/>
    <property type="evidence" value="ECO:0007669"/>
    <property type="project" value="UniProtKB-KW"/>
</dbReference>
<evidence type="ECO:0000313" key="11">
    <source>
        <dbReference type="Proteomes" id="UP000077051"/>
    </source>
</evidence>
<evidence type="ECO:0000256" key="6">
    <source>
        <dbReference type="ARBA" id="ARBA00023242"/>
    </source>
</evidence>
<evidence type="ECO:0000256" key="1">
    <source>
        <dbReference type="ARBA" id="ARBA00004123"/>
    </source>
</evidence>
<dbReference type="OrthoDB" id="2288416at2759"/>
<feature type="compositionally biased region" description="Polar residues" evidence="8">
    <location>
        <begin position="51"/>
        <end position="67"/>
    </location>
</feature>
<dbReference type="GO" id="GO:0005634">
    <property type="term" value="C:nucleus"/>
    <property type="evidence" value="ECO:0007669"/>
    <property type="project" value="UniProtKB-SubCell"/>
</dbReference>
<dbReference type="SMART" id="SM00355">
    <property type="entry name" value="ZnF_C2H2"/>
    <property type="match status" value="7"/>
</dbReference>
<dbReference type="STRING" id="747725.A0A168M011"/>
<dbReference type="InterPro" id="IPR003604">
    <property type="entry name" value="Matrin/U1-like-C_Znf_C2H2"/>
</dbReference>
<dbReference type="InterPro" id="IPR050888">
    <property type="entry name" value="ZnF_C2H2-type_TF"/>
</dbReference>
<keyword evidence="2" id="KW-0479">Metal-binding</keyword>
<protein>
    <submittedName>
        <fullName evidence="10">C2H2-type zinc finger transcription factor</fullName>
    </submittedName>
</protein>
<reference evidence="10 11" key="1">
    <citation type="submission" date="2015-06" db="EMBL/GenBank/DDBJ databases">
        <title>Expansion of signal transduction pathways in fungi by whole-genome duplication.</title>
        <authorList>
            <consortium name="DOE Joint Genome Institute"/>
            <person name="Corrochano L.M."/>
            <person name="Kuo A."/>
            <person name="Marcet-Houben M."/>
            <person name="Polaino S."/>
            <person name="Salamov A."/>
            <person name="Villalobos J.M."/>
            <person name="Alvarez M.I."/>
            <person name="Avalos J."/>
            <person name="Benito E.P."/>
            <person name="Benoit I."/>
            <person name="Burger G."/>
            <person name="Camino L.P."/>
            <person name="Canovas D."/>
            <person name="Cerda-Olmedo E."/>
            <person name="Cheng J.-F."/>
            <person name="Dominguez A."/>
            <person name="Elias M."/>
            <person name="Eslava A.P."/>
            <person name="Glaser F."/>
            <person name="Grimwood J."/>
            <person name="Gutierrez G."/>
            <person name="Heitman J."/>
            <person name="Henrissat B."/>
            <person name="Iturriaga E.A."/>
            <person name="Lang B.F."/>
            <person name="Lavin J.L."/>
            <person name="Lee S."/>
            <person name="Li W."/>
            <person name="Lindquist E."/>
            <person name="Lopez-Garcia S."/>
            <person name="Luque E.M."/>
            <person name="Marcos A.T."/>
            <person name="Martin J."/>
            <person name="Mccluskey K."/>
            <person name="Medina H.R."/>
            <person name="Miralles-Duran A."/>
            <person name="Miyazaki A."/>
            <person name="Munoz-Torres E."/>
            <person name="Oguiza J.A."/>
            <person name="Ohm R."/>
            <person name="Olmedo M."/>
            <person name="Orejas M."/>
            <person name="Ortiz-Castellanos L."/>
            <person name="Pisabarro A.G."/>
            <person name="Rodriguez-Romero J."/>
            <person name="Ruiz-Herrera J."/>
            <person name="Ruiz-Vazquez R."/>
            <person name="Sanz C."/>
            <person name="Schackwitz W."/>
            <person name="Schmutz J."/>
            <person name="Shahriari M."/>
            <person name="Shelest E."/>
            <person name="Silva-Franco F."/>
            <person name="Soanes D."/>
            <person name="Syed K."/>
            <person name="Tagua V.G."/>
            <person name="Talbot N.J."/>
            <person name="Thon M."/>
            <person name="De Vries R.P."/>
            <person name="Wiebenga A."/>
            <person name="Yadav J.S."/>
            <person name="Braun E.L."/>
            <person name="Baker S."/>
            <person name="Garre V."/>
            <person name="Horwitz B."/>
            <person name="Torres-Martinez S."/>
            <person name="Idnurm A."/>
            <person name="Herrera-Estrella A."/>
            <person name="Gabaldon T."/>
            <person name="Grigoriev I.V."/>
        </authorList>
    </citation>
    <scope>NUCLEOTIDE SEQUENCE [LARGE SCALE GENOMIC DNA]</scope>
    <source>
        <strain evidence="10 11">CBS 277.49</strain>
    </source>
</reference>
<comment type="caution">
    <text evidence="10">The sequence shown here is derived from an EMBL/GenBank/DDBJ whole genome shotgun (WGS) entry which is preliminary data.</text>
</comment>
<evidence type="ECO:0000313" key="10">
    <source>
        <dbReference type="EMBL" id="OAD04187.1"/>
    </source>
</evidence>